<accession>A0A7S4T4L0</accession>
<keyword evidence="5" id="KW-0157">Chromophore</keyword>
<sequence>MGSLSPSAGRSGVALAMAGLAAAEAFVAPSRSSAVQGSGLLRQGGAPRAGEASGSPSAALGSATAALGACVAAVVAGGRARRAGARPAVRRRVAARAAFDPAKEVGAVEPLGYFDPLGFAQEGDVQGFRILRMAELKHGRVAMMASIGLVAQHFLKLPGAEDVPAGIGAMNTAVGQVGFGAIFAWSGVMENTWKDDPSREAGNFGDPFGIGMYDKDMRNKEINNGRFAMIAVLGIIGAELATGKDAIQQFGL</sequence>
<evidence type="ECO:0000256" key="4">
    <source>
        <dbReference type="ARBA" id="ARBA00022640"/>
    </source>
</evidence>
<organism evidence="6">
    <name type="scientific">Alexandrium monilatum</name>
    <dbReference type="NCBI Taxonomy" id="311494"/>
    <lineage>
        <taxon>Eukaryota</taxon>
        <taxon>Sar</taxon>
        <taxon>Alveolata</taxon>
        <taxon>Dinophyceae</taxon>
        <taxon>Gonyaulacales</taxon>
        <taxon>Pyrocystaceae</taxon>
        <taxon>Alexandrium</taxon>
    </lineage>
</organism>
<evidence type="ECO:0000256" key="5">
    <source>
        <dbReference type="PIRSR" id="PIRSR601344-1"/>
    </source>
</evidence>
<name>A0A7S4T4L0_9DINO</name>
<reference evidence="6" key="1">
    <citation type="submission" date="2021-01" db="EMBL/GenBank/DDBJ databases">
        <authorList>
            <person name="Corre E."/>
            <person name="Pelletier E."/>
            <person name="Niang G."/>
            <person name="Scheremetjew M."/>
            <person name="Finn R."/>
            <person name="Kale V."/>
            <person name="Holt S."/>
            <person name="Cochrane G."/>
            <person name="Meng A."/>
            <person name="Brown T."/>
            <person name="Cohen L."/>
        </authorList>
    </citation>
    <scope>NUCLEOTIDE SEQUENCE</scope>
    <source>
        <strain evidence="6">CCMP3105</strain>
    </source>
</reference>
<feature type="binding site" description="axial binding residue" evidence="5">
    <location>
        <position position="190"/>
    </location>
    <ligand>
        <name>chlorophyll b</name>
        <dbReference type="ChEBI" id="CHEBI:61721"/>
        <label>1</label>
    </ligand>
    <ligandPart>
        <name>Mg</name>
        <dbReference type="ChEBI" id="CHEBI:25107"/>
    </ligandPart>
</feature>
<evidence type="ECO:0000313" key="6">
    <source>
        <dbReference type="EMBL" id="CAE4664428.1"/>
    </source>
</evidence>
<feature type="binding site" evidence="5">
    <location>
        <position position="138"/>
    </location>
    <ligand>
        <name>chlorophyll a</name>
        <dbReference type="ChEBI" id="CHEBI:58416"/>
        <label>1</label>
    </ligand>
</feature>
<keyword evidence="3" id="KW-0602">Photosynthesis</keyword>
<keyword evidence="2" id="KW-0150">Chloroplast</keyword>
<dbReference type="EMBL" id="HBNR01086476">
    <property type="protein sequence ID" value="CAE4664428.1"/>
    <property type="molecule type" value="Transcribed_RNA"/>
</dbReference>
<dbReference type="GO" id="GO:0016168">
    <property type="term" value="F:chlorophyll binding"/>
    <property type="evidence" value="ECO:0007669"/>
    <property type="project" value="UniProtKB-KW"/>
</dbReference>
<dbReference type="PANTHER" id="PTHR21649">
    <property type="entry name" value="CHLOROPHYLL A/B BINDING PROTEIN"/>
    <property type="match status" value="1"/>
</dbReference>
<dbReference type="AlphaFoldDB" id="A0A7S4T4L0"/>
<comment type="subcellular location">
    <subcellularLocation>
        <location evidence="1">Plastid</location>
        <location evidence="1">Chloroplast</location>
    </subcellularLocation>
</comment>
<dbReference type="InterPro" id="IPR001344">
    <property type="entry name" value="Chloro_AB-bd_pln"/>
</dbReference>
<protein>
    <submittedName>
        <fullName evidence="6">Uncharacterized protein</fullName>
    </submittedName>
</protein>
<feature type="binding site" evidence="5">
    <location>
        <position position="135"/>
    </location>
    <ligand>
        <name>chlorophyll a</name>
        <dbReference type="ChEBI" id="CHEBI:58416"/>
        <label>1</label>
    </ligand>
</feature>
<dbReference type="GO" id="GO:0016020">
    <property type="term" value="C:membrane"/>
    <property type="evidence" value="ECO:0007669"/>
    <property type="project" value="InterPro"/>
</dbReference>
<feature type="binding site" evidence="5">
    <location>
        <position position="221"/>
    </location>
    <ligand>
        <name>chlorophyll a</name>
        <dbReference type="ChEBI" id="CHEBI:58416"/>
        <label>1</label>
    </ligand>
</feature>
<evidence type="ECO:0000256" key="1">
    <source>
        <dbReference type="ARBA" id="ARBA00004229"/>
    </source>
</evidence>
<dbReference type="SUPFAM" id="SSF103511">
    <property type="entry name" value="Chlorophyll a-b binding protein"/>
    <property type="match status" value="1"/>
</dbReference>
<keyword evidence="4" id="KW-0934">Plastid</keyword>
<evidence type="ECO:0000256" key="3">
    <source>
        <dbReference type="ARBA" id="ARBA00022531"/>
    </source>
</evidence>
<feature type="binding site" evidence="5">
    <location>
        <position position="226"/>
    </location>
    <ligand>
        <name>chlorophyll a</name>
        <dbReference type="ChEBI" id="CHEBI:58416"/>
        <label>1</label>
    </ligand>
</feature>
<evidence type="ECO:0000256" key="2">
    <source>
        <dbReference type="ARBA" id="ARBA00022528"/>
    </source>
</evidence>
<dbReference type="Gene3D" id="1.10.3460.10">
    <property type="entry name" value="Chlorophyll a/b binding protein domain"/>
    <property type="match status" value="1"/>
</dbReference>
<gene>
    <name evidence="6" type="ORF">AMON00008_LOCUS61959</name>
</gene>
<keyword evidence="5" id="KW-0148">Chlorophyll</keyword>
<feature type="binding site" evidence="5">
    <location>
        <position position="224"/>
    </location>
    <ligand>
        <name>chlorophyll a</name>
        <dbReference type="ChEBI" id="CHEBI:58416"/>
        <label>1</label>
    </ligand>
</feature>
<dbReference type="GO" id="GO:0009765">
    <property type="term" value="P:photosynthesis, light harvesting"/>
    <property type="evidence" value="ECO:0007669"/>
    <property type="project" value="InterPro"/>
</dbReference>
<dbReference type="GO" id="GO:0009507">
    <property type="term" value="C:chloroplast"/>
    <property type="evidence" value="ECO:0007669"/>
    <property type="project" value="UniProtKB-SubCell"/>
</dbReference>
<feature type="binding site" evidence="5">
    <location>
        <position position="140"/>
    </location>
    <ligand>
        <name>chlorophyll a</name>
        <dbReference type="ChEBI" id="CHEBI:58416"/>
        <label>3</label>
    </ligand>
</feature>
<proteinExistence type="predicted"/>
<dbReference type="InterPro" id="IPR022796">
    <property type="entry name" value="Chloroa_b-bind"/>
</dbReference>
<feature type="binding site" description="axial binding residue" evidence="5">
    <location>
        <position position="220"/>
    </location>
    <ligand>
        <name>chlorophyll a</name>
        <dbReference type="ChEBI" id="CHEBI:58416"/>
        <label>4</label>
    </ligand>
    <ligandPart>
        <name>Mg</name>
        <dbReference type="ChEBI" id="CHEBI:25107"/>
    </ligandPart>
</feature>
<dbReference type="Pfam" id="PF00504">
    <property type="entry name" value="Chloroa_b-bind"/>
    <property type="match status" value="1"/>
</dbReference>